<protein>
    <submittedName>
        <fullName evidence="2">Uncharacterized protein</fullName>
    </submittedName>
</protein>
<dbReference type="Proteomes" id="UP000285379">
    <property type="component" value="Unassembled WGS sequence"/>
</dbReference>
<dbReference type="Proteomes" id="UP000524321">
    <property type="component" value="Unassembled WGS sequence"/>
</dbReference>
<evidence type="ECO:0000313" key="4">
    <source>
        <dbReference type="EMBL" id="RGV03297.1"/>
    </source>
</evidence>
<feature type="compositionally biased region" description="Polar residues" evidence="1">
    <location>
        <begin position="147"/>
        <end position="158"/>
    </location>
</feature>
<name>A0A173Z944_PHOVU</name>
<evidence type="ECO:0000256" key="1">
    <source>
        <dbReference type="SAM" id="MobiDB-lite"/>
    </source>
</evidence>
<dbReference type="EMBL" id="CYZI01000002">
    <property type="protein sequence ID" value="CUN71698.1"/>
    <property type="molecule type" value="Genomic_DNA"/>
</dbReference>
<organism evidence="2 5">
    <name type="scientific">Phocaeicola vulgatus</name>
    <name type="common">Bacteroides vulgatus</name>
    <dbReference type="NCBI Taxonomy" id="821"/>
    <lineage>
        <taxon>Bacteria</taxon>
        <taxon>Pseudomonadati</taxon>
        <taxon>Bacteroidota</taxon>
        <taxon>Bacteroidia</taxon>
        <taxon>Bacteroidales</taxon>
        <taxon>Bacteroidaceae</taxon>
        <taxon>Phocaeicola</taxon>
    </lineage>
</organism>
<evidence type="ECO:0000313" key="2">
    <source>
        <dbReference type="EMBL" id="CUN71698.1"/>
    </source>
</evidence>
<reference evidence="3 7" key="3">
    <citation type="submission" date="2020-04" db="EMBL/GenBank/DDBJ databases">
        <authorList>
            <person name="Pieper L."/>
        </authorList>
    </citation>
    <scope>NUCLEOTIDE SEQUENCE [LARGE SCALE GENOMIC DNA]</scope>
    <source>
        <strain evidence="3 7">B33</strain>
    </source>
</reference>
<dbReference type="RefSeq" id="WP_032939154.1">
    <property type="nucleotide sequence ID" value="NZ_CYZI01000002.1"/>
</dbReference>
<gene>
    <name evidence="4" type="ORF">DWW27_21705</name>
    <name evidence="2" type="ORF">ERS852457_00700</name>
    <name evidence="3" type="ORF">HUV05_16905</name>
</gene>
<feature type="region of interest" description="Disordered" evidence="1">
    <location>
        <begin position="147"/>
        <end position="205"/>
    </location>
</feature>
<proteinExistence type="predicted"/>
<evidence type="ECO:0000313" key="7">
    <source>
        <dbReference type="Proteomes" id="UP000524321"/>
    </source>
</evidence>
<evidence type="ECO:0000313" key="6">
    <source>
        <dbReference type="Proteomes" id="UP000285379"/>
    </source>
</evidence>
<feature type="compositionally biased region" description="Basic and acidic residues" evidence="1">
    <location>
        <begin position="168"/>
        <end position="188"/>
    </location>
</feature>
<accession>A0A173Z944</accession>
<dbReference type="AlphaFoldDB" id="A0A173Z944"/>
<evidence type="ECO:0000313" key="3">
    <source>
        <dbReference type="EMBL" id="NVB75176.1"/>
    </source>
</evidence>
<dbReference type="EMBL" id="QRYT01000085">
    <property type="protein sequence ID" value="RGV03297.1"/>
    <property type="molecule type" value="Genomic_DNA"/>
</dbReference>
<reference evidence="2 5" key="1">
    <citation type="submission" date="2015-09" db="EMBL/GenBank/DDBJ databases">
        <authorList>
            <consortium name="Pathogen Informatics"/>
        </authorList>
    </citation>
    <scope>NUCLEOTIDE SEQUENCE [LARGE SCALE GENOMIC DNA]</scope>
    <source>
        <strain evidence="2 5">2789STDY5834842</strain>
    </source>
</reference>
<reference evidence="4 6" key="2">
    <citation type="submission" date="2018-08" db="EMBL/GenBank/DDBJ databases">
        <title>A genome reference for cultivated species of the human gut microbiota.</title>
        <authorList>
            <person name="Zou Y."/>
            <person name="Xue W."/>
            <person name="Luo G."/>
        </authorList>
    </citation>
    <scope>NUCLEOTIDE SEQUENCE [LARGE SCALE GENOMIC DNA]</scope>
    <source>
        <strain evidence="4 6">AF14-8</strain>
    </source>
</reference>
<evidence type="ECO:0000313" key="5">
    <source>
        <dbReference type="Proteomes" id="UP000095333"/>
    </source>
</evidence>
<sequence>MEEGFLRLSRRFFSNEMWNEARTFSSCEAWLDLIQSARFEVTPRKESIGGREISYSRGQYPASIRFLSQRWKWSEKKVRSFLVHLRKKGMITVECNQGMNLITLCKYEEYNPMGTTKGTSKDTGIEKEINELRHEWAQLRAQLGAQPMNNNLPQSELLQKSGHTEGTNTKKEEREYIDISLHQKKENTPDGVSKKAKLSSPSPSEKIDYSGLMEYYNTTFKDRLQQIRSMTDVRKKAVKARIAQYGKESVRSVFNLILQSPFLLGANDRNWKCDFDWIFKQANFTKILEGNYNGTRLSKNQQDSEQRKRDSVLAVATTVREAAAKKRKELEAEGVIE</sequence>
<dbReference type="Proteomes" id="UP000095333">
    <property type="component" value="Unassembled WGS sequence"/>
</dbReference>
<dbReference type="EMBL" id="JABWDJ010000087">
    <property type="protein sequence ID" value="NVB75176.1"/>
    <property type="molecule type" value="Genomic_DNA"/>
</dbReference>
<reference evidence="3 7" key="4">
    <citation type="submission" date="2020-07" db="EMBL/GenBank/DDBJ databases">
        <title>Bacterial metabolism rescues the inhibition of intestinal drug absorption by food and drug additives.</title>
        <authorList>
            <person name="Zou L."/>
            <person name="Spanogiannopoulos P."/>
            <person name="Chien H.-C."/>
            <person name="Pieper L.M."/>
            <person name="Cai W."/>
            <person name="Khuri N."/>
            <person name="Pottel J."/>
            <person name="Vora B."/>
            <person name="Ni Z."/>
            <person name="Tsakalozou E."/>
            <person name="Zhang W."/>
            <person name="Shoichet B.K."/>
            <person name="Giacomini K.M."/>
            <person name="Turnbaugh P.J."/>
        </authorList>
    </citation>
    <scope>NUCLEOTIDE SEQUENCE [LARGE SCALE GENOMIC DNA]</scope>
    <source>
        <strain evidence="3 7">B33</strain>
    </source>
</reference>